<reference evidence="2 3" key="2">
    <citation type="submission" date="2019-01" db="EMBL/GenBank/DDBJ databases">
        <title>A chromosome length genome reference of the Java medaka (oryzias javanicus).</title>
        <authorList>
            <person name="Herpin A."/>
            <person name="Takehana Y."/>
            <person name="Naruse K."/>
            <person name="Ansai S."/>
            <person name="Kawaguchi M."/>
        </authorList>
    </citation>
    <scope>NUCLEOTIDE SEQUENCE [LARGE SCALE GENOMIC DNA]</scope>
    <source>
        <strain evidence="2">RS831</strain>
        <tissue evidence="2">Whole body</tissue>
    </source>
</reference>
<feature type="region of interest" description="Disordered" evidence="1">
    <location>
        <begin position="13"/>
        <end position="50"/>
    </location>
</feature>
<evidence type="ECO:0000256" key="1">
    <source>
        <dbReference type="SAM" id="MobiDB-lite"/>
    </source>
</evidence>
<dbReference type="EMBL" id="CM012439">
    <property type="protein sequence ID" value="RVE74260.1"/>
    <property type="molecule type" value="Genomic_DNA"/>
</dbReference>
<keyword evidence="3" id="KW-1185">Reference proteome</keyword>
<evidence type="ECO:0000313" key="3">
    <source>
        <dbReference type="Proteomes" id="UP000283210"/>
    </source>
</evidence>
<gene>
    <name evidence="2" type="ORF">OJAV_G00020320</name>
</gene>
<protein>
    <submittedName>
        <fullName evidence="2">Uncharacterized protein</fullName>
    </submittedName>
</protein>
<evidence type="ECO:0000313" key="2">
    <source>
        <dbReference type="EMBL" id="RVE74260.1"/>
    </source>
</evidence>
<dbReference type="AlphaFoldDB" id="A0A437DHL2"/>
<dbReference type="Proteomes" id="UP000283210">
    <property type="component" value="Chromosome 3"/>
</dbReference>
<feature type="compositionally biased region" description="Basic and acidic residues" evidence="1">
    <location>
        <begin position="13"/>
        <end position="43"/>
    </location>
</feature>
<sequence>MTTLTVKLVEMERKDRTTQDLTQRSEEELVGEGEGRERSHRENTSSVGRQISQTEFSLTVVFHRWSQVEGRMYF</sequence>
<organism evidence="2 3">
    <name type="scientific">Oryzias javanicus</name>
    <name type="common">Javanese ricefish</name>
    <name type="synonym">Aplocheilus javanicus</name>
    <dbReference type="NCBI Taxonomy" id="123683"/>
    <lineage>
        <taxon>Eukaryota</taxon>
        <taxon>Metazoa</taxon>
        <taxon>Chordata</taxon>
        <taxon>Craniata</taxon>
        <taxon>Vertebrata</taxon>
        <taxon>Euteleostomi</taxon>
        <taxon>Actinopterygii</taxon>
        <taxon>Neopterygii</taxon>
        <taxon>Teleostei</taxon>
        <taxon>Neoteleostei</taxon>
        <taxon>Acanthomorphata</taxon>
        <taxon>Ovalentaria</taxon>
        <taxon>Atherinomorphae</taxon>
        <taxon>Beloniformes</taxon>
        <taxon>Adrianichthyidae</taxon>
        <taxon>Oryziinae</taxon>
        <taxon>Oryzias</taxon>
    </lineage>
</organism>
<name>A0A437DHL2_ORYJA</name>
<accession>A0A437DHL2</accession>
<proteinExistence type="predicted"/>
<reference evidence="2 3" key="1">
    <citation type="submission" date="2018-11" db="EMBL/GenBank/DDBJ databases">
        <authorList>
            <person name="Lopez-Roques C."/>
            <person name="Donnadieu C."/>
            <person name="Bouchez O."/>
            <person name="Klopp C."/>
            <person name="Cabau C."/>
            <person name="Zahm M."/>
        </authorList>
    </citation>
    <scope>NUCLEOTIDE SEQUENCE [LARGE SCALE GENOMIC DNA]</scope>
    <source>
        <strain evidence="2">RS831</strain>
        <tissue evidence="2">Whole body</tissue>
    </source>
</reference>